<dbReference type="InterPro" id="IPR024075">
    <property type="entry name" value="DNA-dir_RNA_pol_helix_hairp_sf"/>
</dbReference>
<dbReference type="Gene3D" id="1.10.287.280">
    <property type="match status" value="1"/>
</dbReference>
<dbReference type="GO" id="GO:0003677">
    <property type="term" value="F:DNA binding"/>
    <property type="evidence" value="ECO:0007669"/>
    <property type="project" value="InterPro"/>
</dbReference>
<evidence type="ECO:0000256" key="7">
    <source>
        <dbReference type="ARBA" id="ARBA00048552"/>
    </source>
</evidence>
<keyword evidence="4" id="KW-0808">Transferase</keyword>
<evidence type="ECO:0000256" key="6">
    <source>
        <dbReference type="ARBA" id="ARBA00023163"/>
    </source>
</evidence>
<dbReference type="PANTHER" id="PTHR10102">
    <property type="entry name" value="DNA-DIRECTED RNA POLYMERASE, MITOCHONDRIAL"/>
    <property type="match status" value="1"/>
</dbReference>
<comment type="similarity">
    <text evidence="1">Belongs to the phage and mitochondrial RNA polymerase family.</text>
</comment>
<dbReference type="Gene3D" id="1.10.1320.10">
    <property type="entry name" value="DNA-directed RNA polymerase, N-terminal domain"/>
    <property type="match status" value="1"/>
</dbReference>
<name>A0A2W5VBQ1_9CAUL</name>
<dbReference type="InterPro" id="IPR002092">
    <property type="entry name" value="DNA-dir_Rpol_phage-type"/>
</dbReference>
<dbReference type="GO" id="GO:0003899">
    <property type="term" value="F:DNA-directed RNA polymerase activity"/>
    <property type="evidence" value="ECO:0007669"/>
    <property type="project" value="UniProtKB-EC"/>
</dbReference>
<dbReference type="InterPro" id="IPR046950">
    <property type="entry name" value="DNA-dir_Rpol_C_phage-type"/>
</dbReference>
<organism evidence="9 10">
    <name type="scientific">Caulobacter segnis</name>
    <dbReference type="NCBI Taxonomy" id="88688"/>
    <lineage>
        <taxon>Bacteria</taxon>
        <taxon>Pseudomonadati</taxon>
        <taxon>Pseudomonadota</taxon>
        <taxon>Alphaproteobacteria</taxon>
        <taxon>Caulobacterales</taxon>
        <taxon>Caulobacteraceae</taxon>
        <taxon>Caulobacter</taxon>
    </lineage>
</organism>
<gene>
    <name evidence="9" type="ORF">DI526_04675</name>
</gene>
<protein>
    <recommendedName>
        <fullName evidence="2">DNA-directed RNA polymerase</fullName>
        <ecNumber evidence="2">2.7.7.6</ecNumber>
    </recommendedName>
</protein>
<feature type="domain" description="DNA-directed RNA polymerase N-terminal" evidence="8">
    <location>
        <begin position="10"/>
        <end position="290"/>
    </location>
</feature>
<dbReference type="InterPro" id="IPR043502">
    <property type="entry name" value="DNA/RNA_pol_sf"/>
</dbReference>
<dbReference type="InterPro" id="IPR037159">
    <property type="entry name" value="RNA_POL_N_sf"/>
</dbReference>
<dbReference type="SUPFAM" id="SSF56672">
    <property type="entry name" value="DNA/RNA polymerases"/>
    <property type="match status" value="1"/>
</dbReference>
<dbReference type="AlphaFoldDB" id="A0A2W5VBQ1"/>
<dbReference type="Pfam" id="PF00940">
    <property type="entry name" value="RNA_pol"/>
    <property type="match status" value="1"/>
</dbReference>
<dbReference type="EC" id="2.7.7.6" evidence="2"/>
<dbReference type="EMBL" id="QFQZ01000009">
    <property type="protein sequence ID" value="PZR36067.1"/>
    <property type="molecule type" value="Genomic_DNA"/>
</dbReference>
<evidence type="ECO:0000256" key="4">
    <source>
        <dbReference type="ARBA" id="ARBA00022679"/>
    </source>
</evidence>
<proteinExistence type="inferred from homology"/>
<evidence type="ECO:0000256" key="3">
    <source>
        <dbReference type="ARBA" id="ARBA00022478"/>
    </source>
</evidence>
<dbReference type="PANTHER" id="PTHR10102:SF0">
    <property type="entry name" value="DNA-DIRECTED RNA POLYMERASE, MITOCHONDRIAL"/>
    <property type="match status" value="1"/>
</dbReference>
<evidence type="ECO:0000259" key="8">
    <source>
        <dbReference type="SMART" id="SM01311"/>
    </source>
</evidence>
<accession>A0A2W5VBQ1</accession>
<comment type="catalytic activity">
    <reaction evidence="7">
        <text>RNA(n) + a ribonucleoside 5'-triphosphate = RNA(n+1) + diphosphate</text>
        <dbReference type="Rhea" id="RHEA:21248"/>
        <dbReference type="Rhea" id="RHEA-COMP:14527"/>
        <dbReference type="Rhea" id="RHEA-COMP:17342"/>
        <dbReference type="ChEBI" id="CHEBI:33019"/>
        <dbReference type="ChEBI" id="CHEBI:61557"/>
        <dbReference type="ChEBI" id="CHEBI:140395"/>
        <dbReference type="EC" id="2.7.7.6"/>
    </reaction>
</comment>
<dbReference type="GO" id="GO:0006351">
    <property type="term" value="P:DNA-templated transcription"/>
    <property type="evidence" value="ECO:0007669"/>
    <property type="project" value="InterPro"/>
</dbReference>
<dbReference type="InterPro" id="IPR029262">
    <property type="entry name" value="RPOL_N"/>
</dbReference>
<reference evidence="9 10" key="1">
    <citation type="submission" date="2017-08" db="EMBL/GenBank/DDBJ databases">
        <title>Infants hospitalized years apart are colonized by the same room-sourced microbial strains.</title>
        <authorList>
            <person name="Brooks B."/>
            <person name="Olm M.R."/>
            <person name="Firek B.A."/>
            <person name="Baker R."/>
            <person name="Thomas B.C."/>
            <person name="Morowitz M.J."/>
            <person name="Banfield J.F."/>
        </authorList>
    </citation>
    <scope>NUCLEOTIDE SEQUENCE [LARGE SCALE GENOMIC DNA]</scope>
    <source>
        <strain evidence="9">S2_003_000_R2_4</strain>
    </source>
</reference>
<evidence type="ECO:0000313" key="9">
    <source>
        <dbReference type="EMBL" id="PZR36067.1"/>
    </source>
</evidence>
<evidence type="ECO:0000256" key="1">
    <source>
        <dbReference type="ARBA" id="ARBA00009493"/>
    </source>
</evidence>
<dbReference type="GO" id="GO:0000428">
    <property type="term" value="C:DNA-directed RNA polymerase complex"/>
    <property type="evidence" value="ECO:0007669"/>
    <property type="project" value="UniProtKB-KW"/>
</dbReference>
<sequence length="812" mass="90759">MMTFGRDDIRRQLDLEDESRALGSSRYRASRPLPWRTDTATVEEEAELPPGRQLLKQTIKPLSTALYEWVERIRNGGAGRRPGGFNLLSQVKPDEAAYLIARIAVNAAANRLTATATAFQISNALIDHIEMLNLKRANKKGYKGLEAKLKKGAKRRSAIRDIMEKEGAKVDFSEADKLQAGMRAIELLCDSTTLFTLDTMKVGRGETFVLRPTEACSTWLEKQHARCEILEPIHLPMVVRPRRWRTPFWGGYLTKRPGLRLVKQWAAPYHSELRYVDMPEVYAAVNAVQETPWRINRRVLDVMREVWDQGGSLGGLPRRDDLPMPTRPEDIETNELARAAWKREAAKVYERNNQALSKRLAFSQRLWIADKFRDETAIYFPHELDFRGRIYPIPIGGPHPQADDSGKGLLEFANGMPLGDAGGWWLAVHIANLFGVDKVSFQDRIDWVFANTNAILDSADDPLDGERFWTKADSPYCALAACFEWAGYMREGATFVSHIPVALDGSNSGLQHFSAMLRDPVGARAVNLLPVDKPQDVYSEVAKLALEAALAANDNEAQPWKLKGVSRKIAKRPTMTYCYSATRYGMQDMVLQTLKELDKEAQEEGKPPYLEGADNYAAANWLSFVLWDAIGETVNAASGAMAWLRAAAKVAAKAGQPIWWTTPVGLPVLQAYRKVTGQRLDVHYQGRRLQLQIAKDTDKLDANGQTNGIAPNFVHSNDAAHLMATVNACVRAGITDLAVIHDSFGTHAANANRLSLILRETFIAQYTPDVLARFRDELVAQLPPEVAAELPELPPMGDLDLEVLRDAEYMFA</sequence>
<keyword evidence="5" id="KW-0548">Nucleotidyltransferase</keyword>
<dbReference type="Gene3D" id="1.10.150.20">
    <property type="entry name" value="5' to 3' exonuclease, C-terminal subdomain"/>
    <property type="match status" value="1"/>
</dbReference>
<keyword evidence="6" id="KW-0804">Transcription</keyword>
<evidence type="ECO:0000313" key="10">
    <source>
        <dbReference type="Proteomes" id="UP000249393"/>
    </source>
</evidence>
<dbReference type="Gene3D" id="1.10.287.260">
    <property type="match status" value="1"/>
</dbReference>
<dbReference type="SMART" id="SM01311">
    <property type="entry name" value="RPOL_N"/>
    <property type="match status" value="1"/>
</dbReference>
<evidence type="ECO:0000256" key="5">
    <source>
        <dbReference type="ARBA" id="ARBA00022695"/>
    </source>
</evidence>
<evidence type="ECO:0000256" key="2">
    <source>
        <dbReference type="ARBA" id="ARBA00012418"/>
    </source>
</evidence>
<dbReference type="Proteomes" id="UP000249393">
    <property type="component" value="Unassembled WGS sequence"/>
</dbReference>
<comment type="caution">
    <text evidence="9">The sequence shown here is derived from an EMBL/GenBank/DDBJ whole genome shotgun (WGS) entry which is preliminary data.</text>
</comment>
<keyword evidence="3" id="KW-0240">DNA-directed RNA polymerase</keyword>